<dbReference type="Gene3D" id="1.20.1560.10">
    <property type="entry name" value="ABC transporter type 1, transmembrane domain"/>
    <property type="match status" value="2"/>
</dbReference>
<feature type="transmembrane region" description="Helical" evidence="12">
    <location>
        <begin position="69"/>
        <end position="90"/>
    </location>
</feature>
<dbReference type="Pfam" id="PF00664">
    <property type="entry name" value="ABC_membrane"/>
    <property type="match status" value="2"/>
</dbReference>
<feature type="domain" description="ABC transporter" evidence="13">
    <location>
        <begin position="587"/>
        <end position="810"/>
    </location>
</feature>
<dbReference type="CDD" id="cd18603">
    <property type="entry name" value="ABC_6TM_MRP1_2_3_6_D2_like"/>
    <property type="match status" value="1"/>
</dbReference>
<keyword evidence="16" id="KW-1185">Reference proteome</keyword>
<dbReference type="PANTHER" id="PTHR24223">
    <property type="entry name" value="ATP-BINDING CASSETTE SUB-FAMILY C"/>
    <property type="match status" value="1"/>
</dbReference>
<evidence type="ECO:0000259" key="14">
    <source>
        <dbReference type="PROSITE" id="PS50929"/>
    </source>
</evidence>
<accession>A0A6A4HTV2</accession>
<dbReference type="FunFam" id="3.40.50.300:FF:000565">
    <property type="entry name" value="ABC bile acid transporter"/>
    <property type="match status" value="1"/>
</dbReference>
<dbReference type="SMART" id="SM00382">
    <property type="entry name" value="AAA"/>
    <property type="match status" value="2"/>
</dbReference>
<evidence type="ECO:0000259" key="13">
    <source>
        <dbReference type="PROSITE" id="PS50893"/>
    </source>
</evidence>
<dbReference type="PROSITE" id="PS50929">
    <property type="entry name" value="ABC_TM1F"/>
    <property type="match status" value="2"/>
</dbReference>
<keyword evidence="11 12" id="KW-0472">Membrane</keyword>
<dbReference type="InterPro" id="IPR011527">
    <property type="entry name" value="ABC1_TM_dom"/>
</dbReference>
<feature type="transmembrane region" description="Helical" evidence="12">
    <location>
        <begin position="528"/>
        <end position="546"/>
    </location>
</feature>
<feature type="domain" description="ABC transmembrane type-1" evidence="14">
    <location>
        <begin position="913"/>
        <end position="1197"/>
    </location>
</feature>
<proteinExistence type="inferred from homology"/>
<dbReference type="Pfam" id="PF24357">
    <property type="entry name" value="TMD0_ABC"/>
    <property type="match status" value="1"/>
</dbReference>
<dbReference type="InterPro" id="IPR027417">
    <property type="entry name" value="P-loop_NTPase"/>
</dbReference>
<keyword evidence="10 12" id="KW-1133">Transmembrane helix</keyword>
<dbReference type="EMBL" id="ML769457">
    <property type="protein sequence ID" value="KAE9400387.1"/>
    <property type="molecule type" value="Genomic_DNA"/>
</dbReference>
<keyword evidence="7" id="KW-0547">Nucleotide-binding</keyword>
<evidence type="ECO:0000256" key="7">
    <source>
        <dbReference type="ARBA" id="ARBA00022741"/>
    </source>
</evidence>
<feature type="transmembrane region" description="Helical" evidence="12">
    <location>
        <begin position="96"/>
        <end position="115"/>
    </location>
</feature>
<dbReference type="InterPro" id="IPR036640">
    <property type="entry name" value="ABC1_TM_sf"/>
</dbReference>
<dbReference type="Proteomes" id="UP000799118">
    <property type="component" value="Unassembled WGS sequence"/>
</dbReference>
<dbReference type="GO" id="GO:0000329">
    <property type="term" value="C:fungal-type vacuole membrane"/>
    <property type="evidence" value="ECO:0007669"/>
    <property type="project" value="UniProtKB-ARBA"/>
</dbReference>
<feature type="transmembrane region" description="Helical" evidence="12">
    <location>
        <begin position="411"/>
        <end position="434"/>
    </location>
</feature>
<gene>
    <name evidence="15" type="ORF">BT96DRAFT_965381</name>
</gene>
<feature type="transmembrane region" description="Helical" evidence="12">
    <location>
        <begin position="152"/>
        <end position="173"/>
    </location>
</feature>
<name>A0A6A4HTV2_9AGAR</name>
<evidence type="ECO:0000256" key="6">
    <source>
        <dbReference type="ARBA" id="ARBA00022737"/>
    </source>
</evidence>
<dbReference type="CDD" id="cd03250">
    <property type="entry name" value="ABCC_MRP_domain1"/>
    <property type="match status" value="1"/>
</dbReference>
<dbReference type="InterPro" id="IPR044746">
    <property type="entry name" value="ABCC_6TM_D1"/>
</dbReference>
<feature type="domain" description="ABC transporter" evidence="13">
    <location>
        <begin position="1234"/>
        <end position="1471"/>
    </location>
</feature>
<feature type="transmembrane region" description="Helical" evidence="12">
    <location>
        <begin position="29"/>
        <end position="49"/>
    </location>
</feature>
<feature type="transmembrane region" description="Helical" evidence="12">
    <location>
        <begin position="496"/>
        <end position="516"/>
    </location>
</feature>
<protein>
    <submittedName>
        <fullName evidence="15">P-loop containing nucleoside triphosphate hydrolase protein</fullName>
    </submittedName>
</protein>
<dbReference type="InterPro" id="IPR017871">
    <property type="entry name" value="ABC_transporter-like_CS"/>
</dbReference>
<evidence type="ECO:0000256" key="3">
    <source>
        <dbReference type="ARBA" id="ARBA00022448"/>
    </source>
</evidence>
<reference evidence="15" key="1">
    <citation type="journal article" date="2019" name="Environ. Microbiol.">
        <title>Fungal ecological strategies reflected in gene transcription - a case study of two litter decomposers.</title>
        <authorList>
            <person name="Barbi F."/>
            <person name="Kohler A."/>
            <person name="Barry K."/>
            <person name="Baskaran P."/>
            <person name="Daum C."/>
            <person name="Fauchery L."/>
            <person name="Ihrmark K."/>
            <person name="Kuo A."/>
            <person name="LaButti K."/>
            <person name="Lipzen A."/>
            <person name="Morin E."/>
            <person name="Grigoriev I.V."/>
            <person name="Henrissat B."/>
            <person name="Lindahl B."/>
            <person name="Martin F."/>
        </authorList>
    </citation>
    <scope>NUCLEOTIDE SEQUENCE</scope>
    <source>
        <strain evidence="15">JB14</strain>
    </source>
</reference>
<dbReference type="InterPro" id="IPR003593">
    <property type="entry name" value="AAA+_ATPase"/>
</dbReference>
<feature type="transmembrane region" description="Helical" evidence="12">
    <location>
        <begin position="312"/>
        <end position="333"/>
    </location>
</feature>
<dbReference type="GO" id="GO:0140359">
    <property type="term" value="F:ABC-type transporter activity"/>
    <property type="evidence" value="ECO:0007669"/>
    <property type="project" value="InterPro"/>
</dbReference>
<feature type="transmembrane region" description="Helical" evidence="12">
    <location>
        <begin position="952"/>
        <end position="976"/>
    </location>
</feature>
<evidence type="ECO:0000256" key="4">
    <source>
        <dbReference type="ARBA" id="ARBA00022554"/>
    </source>
</evidence>
<organism evidence="15 16">
    <name type="scientific">Gymnopus androsaceus JB14</name>
    <dbReference type="NCBI Taxonomy" id="1447944"/>
    <lineage>
        <taxon>Eukaryota</taxon>
        <taxon>Fungi</taxon>
        <taxon>Dikarya</taxon>
        <taxon>Basidiomycota</taxon>
        <taxon>Agaricomycotina</taxon>
        <taxon>Agaricomycetes</taxon>
        <taxon>Agaricomycetidae</taxon>
        <taxon>Agaricales</taxon>
        <taxon>Marasmiineae</taxon>
        <taxon>Omphalotaceae</taxon>
        <taxon>Gymnopus</taxon>
    </lineage>
</organism>
<keyword evidence="8" id="KW-0067">ATP-binding</keyword>
<dbReference type="GO" id="GO:0005524">
    <property type="term" value="F:ATP binding"/>
    <property type="evidence" value="ECO:0007669"/>
    <property type="project" value="UniProtKB-KW"/>
</dbReference>
<dbReference type="FunFam" id="3.40.50.300:FF:000450">
    <property type="entry name" value="ABC transporter C family member 2"/>
    <property type="match status" value="1"/>
</dbReference>
<dbReference type="FunFam" id="1.20.1560.10:FF:000010">
    <property type="entry name" value="Multidrug resistance-associated ABC transporter"/>
    <property type="match status" value="1"/>
</dbReference>
<dbReference type="CDD" id="cd18579">
    <property type="entry name" value="ABC_6TM_ABCC_D1"/>
    <property type="match status" value="1"/>
</dbReference>
<evidence type="ECO:0000256" key="1">
    <source>
        <dbReference type="ARBA" id="ARBA00004128"/>
    </source>
</evidence>
<evidence type="ECO:0000313" key="16">
    <source>
        <dbReference type="Proteomes" id="UP000799118"/>
    </source>
</evidence>
<keyword evidence="15" id="KW-0378">Hydrolase</keyword>
<keyword evidence="3" id="KW-0813">Transport</keyword>
<evidence type="ECO:0000256" key="9">
    <source>
        <dbReference type="ARBA" id="ARBA00022967"/>
    </source>
</evidence>
<dbReference type="CDD" id="cd03244">
    <property type="entry name" value="ABCC_MRP_domain2"/>
    <property type="match status" value="1"/>
</dbReference>
<feature type="transmembrane region" description="Helical" evidence="12">
    <location>
        <begin position="384"/>
        <end position="405"/>
    </location>
</feature>
<keyword evidence="9" id="KW-1278">Translocase</keyword>
<feature type="transmembrane region" description="Helical" evidence="12">
    <location>
        <begin position="248"/>
        <end position="269"/>
    </location>
</feature>
<evidence type="ECO:0000256" key="8">
    <source>
        <dbReference type="ARBA" id="ARBA00022840"/>
    </source>
</evidence>
<feature type="transmembrane region" description="Helical" evidence="12">
    <location>
        <begin position="127"/>
        <end position="146"/>
    </location>
</feature>
<dbReference type="OrthoDB" id="6500128at2759"/>
<evidence type="ECO:0000256" key="11">
    <source>
        <dbReference type="ARBA" id="ARBA00023136"/>
    </source>
</evidence>
<dbReference type="PANTHER" id="PTHR24223:SF443">
    <property type="entry name" value="MULTIDRUG-RESISTANCE LIKE PROTEIN 1, ISOFORM I"/>
    <property type="match status" value="1"/>
</dbReference>
<evidence type="ECO:0000256" key="10">
    <source>
        <dbReference type="ARBA" id="ARBA00022989"/>
    </source>
</evidence>
<comment type="similarity">
    <text evidence="2">Belongs to the ABC transporter superfamily. ABCC family. Conjugate transporter (TC 3.A.1.208) subfamily.</text>
</comment>
<dbReference type="SUPFAM" id="SSF90123">
    <property type="entry name" value="ABC transporter transmembrane region"/>
    <property type="match status" value="2"/>
</dbReference>
<feature type="domain" description="ABC transmembrane type-1" evidence="14">
    <location>
        <begin position="263"/>
        <end position="555"/>
    </location>
</feature>
<dbReference type="Pfam" id="PF00005">
    <property type="entry name" value="ABC_tran"/>
    <property type="match status" value="2"/>
</dbReference>
<comment type="subcellular location">
    <subcellularLocation>
        <location evidence="1">Vacuole membrane</location>
        <topology evidence="1">Multi-pass membrane protein</topology>
    </subcellularLocation>
</comment>
<dbReference type="InterPro" id="IPR050173">
    <property type="entry name" value="ABC_transporter_C-like"/>
</dbReference>
<dbReference type="InterPro" id="IPR003439">
    <property type="entry name" value="ABC_transporter-like_ATP-bd"/>
</dbReference>
<dbReference type="Gene3D" id="3.40.50.300">
    <property type="entry name" value="P-loop containing nucleotide triphosphate hydrolases"/>
    <property type="match status" value="2"/>
</dbReference>
<dbReference type="GO" id="GO:0016887">
    <property type="term" value="F:ATP hydrolysis activity"/>
    <property type="evidence" value="ECO:0007669"/>
    <property type="project" value="InterPro"/>
</dbReference>
<keyword evidence="4" id="KW-0926">Vacuole</keyword>
<keyword evidence="5 12" id="KW-0812">Transmembrane</keyword>
<evidence type="ECO:0000256" key="12">
    <source>
        <dbReference type="SAM" id="Phobius"/>
    </source>
</evidence>
<sequence>MATCSDPEGWDAVSQLRGFDSTPCFEEGILFSALYAAVFLAGVMSTLSLCLSPALERTLKSRWILRGKIFFQTLAFFTSLANLILVFVFHESVPVLQSYILEPISILGIIFLTYFNHTRARNSSTMLLIYWPIYLIAVLIWARTVFIKDLSLYRLPIALKCVACGLGLLSFALECIGPEFDQKNKAPHENPVLTANIFSVWSFAWMTPLMRKGASTFISEDDLPDVKPQDEASKLGQRLKDALKKHSLWKSLFIAYGKTYAYAAVLKLLSDCLSFSQPQLLRMLLSFISGYQSSRFGPWNVEDAKPHPLEGFVYAALMFFAATGQTVVLNQYFQRAFETGMRVRSGLVDVLYQKALVLSNDELGRSSGDLVNLMSVDATRLQDFCQFGLIAISGPFQIVLAFVSLYNLLGWPAFVGVAIMMFSVPLNTFIARILKRMQQEQMKNRDKRTRLMSELLANIKSIKLYGWEFAFLRKILHVRNNQELVMLKKLGIVTSLNQMLWGGIPLLVAFSSFAVAATVSEKPLTSDVIFPAISLFMLLQFPLAMFSQVTSNVIEAIVSIQRLSDYLGAAELQPDARKTIGDEVLSVKDADFSWATNAEQPTLEGINLSIRKGDLIGVFGKVGAGKTSLLSAIIGDMSRREGEVLVNGTIAYAPQNPWILSATVRENILFSHEYEEGFYNKVVEACALGPDLALLPEGDATEVGEKGITLSGGQRARIALARAVYARADLVLLDDCLAAVDSHVARHIFTEVIGPQGILANKARILVTNSIAFIRQFDSLVYIRRGIILESGSYASLMANEQGEVARLIRGHGSTSSSGTSTPYLTGSYNASGSATPVIEDDATLISDKSIIISEKLRRQPSFTKPKLLSLPPTRASASTSIGLSQEHKEQGKVKIAVYIAYVKAASKTAFGLFMLATIAGQAVSVGGNFALRAWGEHNRETGSNDGMFKYILAYGVLSLSQVLLSGASAILVWVFCSIRSARQLHDNMLDALVRAPLSFFELTPTGRILNLFSRDVYVVDGILARVISMSFRMLTVTASIIFVIGSSFPPFLLAVVPLGWFYLRVMKYYLATSRELKRLDAVSRSPIFAWFSESLSGLSTIRAFNQQSIFTSTNQRRVDRNQICYLSSISVNRWLSIRLEFVGATIIFIVASLACVAVVNNPGGVDAGLVGLVLAYALNATSSLNWLVRTASEVEQNIVSVERILHQTEVQPEAPLEIADVNIDQAWPTSGAVEFKGYSTRYREGLDLVLREIDLDIKPSEKIGVVGRTGAGKSSLLLALFRIIEPVEGTIFIDGVDITKIGLHDLRSSISIVPQTPDLFEGTLRENIDPVGEHSDVDIWDALGQVHLKEFVEGLPDGKGLDEPVREGGSSLSSGQRQLLCFARALLRKSKVLVLDEATSAVDLDTDKAIQDIIRGPAFKDVTILTIAHRLNTIIDSDRVLVMDSGRIAEFEAPEKLLEKKDSVFYSLASDAGLAGK</sequence>
<dbReference type="PROSITE" id="PS00211">
    <property type="entry name" value="ABC_TRANSPORTER_1"/>
    <property type="match status" value="2"/>
</dbReference>
<evidence type="ECO:0000256" key="5">
    <source>
        <dbReference type="ARBA" id="ARBA00022692"/>
    </source>
</evidence>
<dbReference type="PROSITE" id="PS50893">
    <property type="entry name" value="ABC_TRANSPORTER_2"/>
    <property type="match status" value="2"/>
</dbReference>
<dbReference type="FunFam" id="1.20.1560.10:FF:000020">
    <property type="entry name" value="ABC metal ion transporter"/>
    <property type="match status" value="1"/>
</dbReference>
<feature type="transmembrane region" description="Helical" evidence="12">
    <location>
        <begin position="910"/>
        <end position="932"/>
    </location>
</feature>
<evidence type="ECO:0000313" key="15">
    <source>
        <dbReference type="EMBL" id="KAE9400387.1"/>
    </source>
</evidence>
<dbReference type="InterPro" id="IPR056227">
    <property type="entry name" value="TMD0_ABC"/>
</dbReference>
<keyword evidence="6" id="KW-0677">Repeat</keyword>
<evidence type="ECO:0000256" key="2">
    <source>
        <dbReference type="ARBA" id="ARBA00009726"/>
    </source>
</evidence>
<dbReference type="SUPFAM" id="SSF52540">
    <property type="entry name" value="P-loop containing nucleoside triphosphate hydrolases"/>
    <property type="match status" value="2"/>
</dbReference>